<dbReference type="InterPro" id="IPR050445">
    <property type="entry name" value="Bact_polysacc_biosynth/exp"/>
</dbReference>
<evidence type="ECO:0000256" key="1">
    <source>
        <dbReference type="ARBA" id="ARBA00004651"/>
    </source>
</evidence>
<feature type="transmembrane region" description="Helical" evidence="6">
    <location>
        <begin position="387"/>
        <end position="408"/>
    </location>
</feature>
<dbReference type="PANTHER" id="PTHR32309">
    <property type="entry name" value="TYROSINE-PROTEIN KINASE"/>
    <property type="match status" value="1"/>
</dbReference>
<dbReference type="SUPFAM" id="SSF160246">
    <property type="entry name" value="EspE N-terminal domain-like"/>
    <property type="match status" value="1"/>
</dbReference>
<gene>
    <name evidence="11" type="ORF">BIY37_10805</name>
</gene>
<comment type="subcellular location">
    <subcellularLocation>
        <location evidence="1">Cell membrane</location>
        <topology evidence="1">Multi-pass membrane protein</topology>
    </subcellularLocation>
</comment>
<feature type="domain" description="CobQ/CobB/MinD/ParA nucleotide binding" evidence="7">
    <location>
        <begin position="490"/>
        <end position="833"/>
    </location>
</feature>
<evidence type="ECO:0008006" key="13">
    <source>
        <dbReference type="Google" id="ProtNLM"/>
    </source>
</evidence>
<dbReference type="GO" id="GO:0004713">
    <property type="term" value="F:protein tyrosine kinase activity"/>
    <property type="evidence" value="ECO:0007669"/>
    <property type="project" value="TreeGrafter"/>
</dbReference>
<dbReference type="EMBL" id="MJUW02000111">
    <property type="protein sequence ID" value="OQD44986.1"/>
    <property type="molecule type" value="Genomic_DNA"/>
</dbReference>
<evidence type="ECO:0000256" key="5">
    <source>
        <dbReference type="ARBA" id="ARBA00023136"/>
    </source>
</evidence>
<dbReference type="InterPro" id="IPR027417">
    <property type="entry name" value="P-loop_NTPase"/>
</dbReference>
<dbReference type="Pfam" id="PF01656">
    <property type="entry name" value="CbiA"/>
    <property type="match status" value="1"/>
</dbReference>
<accession>A0A1V6LXZ1</accession>
<dbReference type="InterPro" id="IPR003856">
    <property type="entry name" value="LPS_length_determ_N"/>
</dbReference>
<evidence type="ECO:0000256" key="3">
    <source>
        <dbReference type="ARBA" id="ARBA00022692"/>
    </source>
</evidence>
<dbReference type="Pfam" id="PF13807">
    <property type="entry name" value="GNVR"/>
    <property type="match status" value="1"/>
</dbReference>
<evidence type="ECO:0000259" key="8">
    <source>
        <dbReference type="Pfam" id="PF02706"/>
    </source>
</evidence>
<dbReference type="InterPro" id="IPR025497">
    <property type="entry name" value="PatA-like_N"/>
</dbReference>
<keyword evidence="2" id="KW-1003">Cell membrane</keyword>
<keyword evidence="5 6" id="KW-0472">Membrane</keyword>
<evidence type="ECO:0000259" key="9">
    <source>
        <dbReference type="Pfam" id="PF13807"/>
    </source>
</evidence>
<feature type="transmembrane region" description="Helical" evidence="6">
    <location>
        <begin position="34"/>
        <end position="53"/>
    </location>
</feature>
<dbReference type="PANTHER" id="PTHR32309:SF13">
    <property type="entry name" value="FERRIC ENTEROBACTIN TRANSPORT PROTEIN FEPE"/>
    <property type="match status" value="1"/>
</dbReference>
<dbReference type="InterPro" id="IPR002586">
    <property type="entry name" value="CobQ/CobB/MinD/ParA_Nub-bd_dom"/>
</dbReference>
<name>A0A1V6LXZ1_9BACT</name>
<dbReference type="AlphaFoldDB" id="A0A1V6LXZ1"/>
<evidence type="ECO:0000256" key="4">
    <source>
        <dbReference type="ARBA" id="ARBA00022989"/>
    </source>
</evidence>
<evidence type="ECO:0000256" key="6">
    <source>
        <dbReference type="SAM" id="Phobius"/>
    </source>
</evidence>
<dbReference type="InterPro" id="IPR037257">
    <property type="entry name" value="T2SS_E_N_sf"/>
</dbReference>
<keyword evidence="12" id="KW-1185">Reference proteome</keyword>
<feature type="domain" description="PatA-like N-terminal" evidence="10">
    <location>
        <begin position="558"/>
        <end position="691"/>
    </location>
</feature>
<evidence type="ECO:0000259" key="7">
    <source>
        <dbReference type="Pfam" id="PF01656"/>
    </source>
</evidence>
<comment type="caution">
    <text evidence="11">The sequence shown here is derived from an EMBL/GenBank/DDBJ whole genome shotgun (WGS) entry which is preliminary data.</text>
</comment>
<dbReference type="Gene3D" id="3.40.50.300">
    <property type="entry name" value="P-loop containing nucleotide triphosphate hydrolases"/>
    <property type="match status" value="2"/>
</dbReference>
<evidence type="ECO:0000313" key="12">
    <source>
        <dbReference type="Proteomes" id="UP000242219"/>
    </source>
</evidence>
<dbReference type="RefSeq" id="WP_070067837.1">
    <property type="nucleotide sequence ID" value="NZ_MJUW02000111.1"/>
</dbReference>
<dbReference type="Proteomes" id="UP000242219">
    <property type="component" value="Unassembled WGS sequence"/>
</dbReference>
<dbReference type="Pfam" id="PF14332">
    <property type="entry name" value="DUF4388"/>
    <property type="match status" value="1"/>
</dbReference>
<feature type="domain" description="Tyrosine-protein kinase G-rich" evidence="9">
    <location>
        <begin position="342"/>
        <end position="409"/>
    </location>
</feature>
<keyword evidence="3 6" id="KW-0812">Transmembrane</keyword>
<evidence type="ECO:0000259" key="10">
    <source>
        <dbReference type="Pfam" id="PF14332"/>
    </source>
</evidence>
<proteinExistence type="predicted"/>
<sequence length="841" mass="94738">MNQPIRTGLASEQTLSSEEVHLTDYLNIIKKRKWTVVAFFLAIVSIVTIWSFLTTPVYKATTQIMIESQSSFINKIADATYVDPKDDAYYQTQYRLLKSRSLAKKVIEDLGLWKDFRKDNGENPQTPLSSEVTIDPRMVDSYLSRLQIAPIRATKLVDVSFLSKSPEISARIANAHARAFIARSTQLQHLVSEQALDWLKTQIRDQKIRMGTSQRTMYEYKYEQLGSFSVDDESIFSIPEIKESPVINDLHTKLAELKARRSEMATKYGPRHPKMIEINSSIQKLEQGITDEVQTIRKAIKTELDKIIAIEDAVQQSGKAPPAEDIPPAQTTITYDMVRLEEESDQGIYDVLLRHAKEIGLTGNMEKNNIRIVDEAEVPRNPAKPRIFLNVLLSVVLGFVFGTGFAFFQDYMDRTVRTPEDVTHRLGLSLLGMLPYYKSWKNNEQLALSWGESLPAQDKRAGYPARYDITGSLITRLPMTQSGMSGHILMVESATAGEGKTTILARSAIRLAKGGLRVVMVDADLQQPSLHHLFGLQNGKERGLTNALDGVLSHEIGEGSLSSCSISDLFSLISLKKQSGQLVITNDVKSMTAVFDNGRLFHIQSKDFPIENRLGTMLLRGGFITEDQLKDALERNQRTGQPLGYILINAGYINHAQLQGPLKLQMEEHLQKLFSWKYGTFTFEPGRVETYEDKRIYFGEDYTAIINRLSRMAGSKLLEKEVLSYVRSVHDQNLSLLPAGTGHPRFDSLVYFKILAKFFEILKQRYDVVLVDAPPLLDTMSAAMPLLSLVDGVIFVVKSGQASVDAINRAIDSIKESKANIIGAILNQVKQNTETYYYHYR</sequence>
<keyword evidence="4 6" id="KW-1133">Transmembrane helix</keyword>
<dbReference type="Pfam" id="PF02706">
    <property type="entry name" value="Wzz"/>
    <property type="match status" value="1"/>
</dbReference>
<reference evidence="11 12" key="1">
    <citation type="journal article" date="2016" name="Genome Announc.">
        <title>Draft Genome Sequence of the Anaerobic Ammonium-Oxidizing Bacterium 'Candidatus Brocadia sp. 40'.</title>
        <authorList>
            <person name="Ali M."/>
            <person name="Haroon M.F."/>
            <person name="Narita Y."/>
            <person name="Zhang L."/>
            <person name="Rangel Shaw D."/>
            <person name="Okabe S."/>
            <person name="Saikaly P.E."/>
        </authorList>
    </citation>
    <scope>NUCLEOTIDE SEQUENCE [LARGE SCALE GENOMIC DNA]</scope>
    <source>
        <strain evidence="11 12">40</strain>
    </source>
</reference>
<dbReference type="InterPro" id="IPR032807">
    <property type="entry name" value="GNVR"/>
</dbReference>
<feature type="domain" description="Polysaccharide chain length determinant N-terminal" evidence="8">
    <location>
        <begin position="18"/>
        <end position="110"/>
    </location>
</feature>
<protein>
    <recommendedName>
        <fullName evidence="13">DUF4388 domain-containing protein</fullName>
    </recommendedName>
</protein>
<organism evidence="11 12">
    <name type="scientific">Candidatus Brocadia sapporoensis</name>
    <dbReference type="NCBI Taxonomy" id="392547"/>
    <lineage>
        <taxon>Bacteria</taxon>
        <taxon>Pseudomonadati</taxon>
        <taxon>Planctomycetota</taxon>
        <taxon>Candidatus Brocadiia</taxon>
        <taxon>Candidatus Brocadiales</taxon>
        <taxon>Candidatus Brocadiaceae</taxon>
        <taxon>Candidatus Brocadia</taxon>
    </lineage>
</organism>
<evidence type="ECO:0000256" key="2">
    <source>
        <dbReference type="ARBA" id="ARBA00022475"/>
    </source>
</evidence>
<dbReference type="SUPFAM" id="SSF52540">
    <property type="entry name" value="P-loop containing nucleoside triphosphate hydrolases"/>
    <property type="match status" value="1"/>
</dbReference>
<evidence type="ECO:0000313" key="11">
    <source>
        <dbReference type="EMBL" id="OQD44986.1"/>
    </source>
</evidence>
<dbReference type="GO" id="GO:0005886">
    <property type="term" value="C:plasma membrane"/>
    <property type="evidence" value="ECO:0007669"/>
    <property type="project" value="UniProtKB-SubCell"/>
</dbReference>